<dbReference type="Proteomes" id="UP000695562">
    <property type="component" value="Unassembled WGS sequence"/>
</dbReference>
<feature type="region of interest" description="Disordered" evidence="9">
    <location>
        <begin position="75"/>
        <end position="108"/>
    </location>
</feature>
<keyword evidence="12" id="KW-1185">Reference proteome</keyword>
<feature type="compositionally biased region" description="Low complexity" evidence="9">
    <location>
        <begin position="465"/>
        <end position="534"/>
    </location>
</feature>
<protein>
    <recommendedName>
        <fullName evidence="10">Protein kinase domain-containing protein</fullName>
    </recommendedName>
</protein>
<dbReference type="CDD" id="cd07830">
    <property type="entry name" value="STKc_MAK_like"/>
    <property type="match status" value="1"/>
</dbReference>
<dbReference type="FunFam" id="3.30.200.20:FF:000545">
    <property type="entry name" value="CMGC family protein kinase"/>
    <property type="match status" value="1"/>
</dbReference>
<dbReference type="SMART" id="SM00220">
    <property type="entry name" value="S_TKc"/>
    <property type="match status" value="1"/>
</dbReference>
<feature type="binding site" evidence="8">
    <location>
        <position position="182"/>
    </location>
    <ligand>
        <name>ATP</name>
        <dbReference type="ChEBI" id="CHEBI:30616"/>
    </ligand>
</feature>
<evidence type="ECO:0000256" key="2">
    <source>
        <dbReference type="ARBA" id="ARBA00022527"/>
    </source>
</evidence>
<feature type="domain" description="Protein kinase" evidence="10">
    <location>
        <begin position="153"/>
        <end position="432"/>
    </location>
</feature>
<evidence type="ECO:0000256" key="9">
    <source>
        <dbReference type="SAM" id="MobiDB-lite"/>
    </source>
</evidence>
<proteinExistence type="inferred from homology"/>
<dbReference type="SUPFAM" id="SSF56112">
    <property type="entry name" value="Protein kinase-like (PK-like)"/>
    <property type="match status" value="1"/>
</dbReference>
<evidence type="ECO:0000256" key="3">
    <source>
        <dbReference type="ARBA" id="ARBA00022553"/>
    </source>
</evidence>
<evidence type="ECO:0000256" key="7">
    <source>
        <dbReference type="ARBA" id="ARBA00022840"/>
    </source>
</evidence>
<feature type="compositionally biased region" description="Low complexity" evidence="9">
    <location>
        <begin position="548"/>
        <end position="605"/>
    </location>
</feature>
<evidence type="ECO:0000256" key="5">
    <source>
        <dbReference type="ARBA" id="ARBA00022741"/>
    </source>
</evidence>
<dbReference type="PROSITE" id="PS50011">
    <property type="entry name" value="PROTEIN_KINASE_DOM"/>
    <property type="match status" value="1"/>
</dbReference>
<evidence type="ECO:0000313" key="12">
    <source>
        <dbReference type="Proteomes" id="UP000695562"/>
    </source>
</evidence>
<dbReference type="OrthoDB" id="2158884at2759"/>
<comment type="similarity">
    <text evidence="1">Belongs to the protein kinase superfamily. CMGC Ser/Thr protein kinase family. CDC2/CDKX subfamily.</text>
</comment>
<dbReference type="PANTHER" id="PTHR24055">
    <property type="entry name" value="MITOGEN-ACTIVATED PROTEIN KINASE"/>
    <property type="match status" value="1"/>
</dbReference>
<keyword evidence="2" id="KW-0723">Serine/threonine-protein kinase</keyword>
<keyword evidence="3" id="KW-0597">Phosphoprotein</keyword>
<dbReference type="EMBL" id="AJWJ01000064">
    <property type="protein sequence ID" value="KAF2076341.1"/>
    <property type="molecule type" value="Genomic_DNA"/>
</dbReference>
<dbReference type="Gene3D" id="3.30.200.20">
    <property type="entry name" value="Phosphorylase Kinase, domain 1"/>
    <property type="match status" value="1"/>
</dbReference>
<evidence type="ECO:0000256" key="6">
    <source>
        <dbReference type="ARBA" id="ARBA00022777"/>
    </source>
</evidence>
<organism evidence="11 12">
    <name type="scientific">Polysphondylium violaceum</name>
    <dbReference type="NCBI Taxonomy" id="133409"/>
    <lineage>
        <taxon>Eukaryota</taxon>
        <taxon>Amoebozoa</taxon>
        <taxon>Evosea</taxon>
        <taxon>Eumycetozoa</taxon>
        <taxon>Dictyostelia</taxon>
        <taxon>Dictyosteliales</taxon>
        <taxon>Dictyosteliaceae</taxon>
        <taxon>Polysphondylium</taxon>
    </lineage>
</organism>
<comment type="caution">
    <text evidence="11">The sequence shown here is derived from an EMBL/GenBank/DDBJ whole genome shotgun (WGS) entry which is preliminary data.</text>
</comment>
<dbReference type="PROSITE" id="PS00107">
    <property type="entry name" value="PROTEIN_KINASE_ATP"/>
    <property type="match status" value="1"/>
</dbReference>
<accession>A0A8J4PYK0</accession>
<sequence>MSTPTPTLHSSLASPSTSPPLITTSTSSTNTASLQQQQQQYLSSSNHAIHMIAGGTSIQSLNEIHSLSISNNSIINTSQSPSPSPSLSSSAPSLSQFQPQQQQKEKDKSALIEEYNILKQKIQQQKQQKQQQQQQQQQKEKEQEPKESLMDRYIILKQIGDGAYGDVVKAYHKVTKEIVAIKRMKRKFNTYGDCCQLRELRSLNQLNHPNIVDLLGVIFENNELFLIFEYLENNLYETIKDRTKLLPESTIRNIIYQMLQALYYMHSTGYFHRDLKPENILMMDDTLKIADFGLAREINSKPPFTDYISTRWYRAPEVLLRCSFYNSPIDMWAIGAMMAELYSLKPLFPGTSEIDQLFKICSVLGTPNHHTWSDGMKLAQSMNFIFPNMPATNLATLLPNANPDAIDLLTELLRYDPLKRPSALQALQHRYFMVSIPTQILLKTDYSQLANSHLIKNGYIKDENLNGNSSNSNNNNSQSNSTNTNSSTNNIIANTTNNNSSNSSSHNRNNSNNNLKVSVNNVNTTTNQQQQKSNPFLRNSRYSLKNCNSNNINRTTTTTTTTTTSTISNSSVDSNISDNNSNNDSNNNNSNSNSNSNSTTITNSRNKIRKPRNAS</sequence>
<evidence type="ECO:0000256" key="4">
    <source>
        <dbReference type="ARBA" id="ARBA00022679"/>
    </source>
</evidence>
<feature type="compositionally biased region" description="Low complexity" evidence="9">
    <location>
        <begin position="75"/>
        <end position="102"/>
    </location>
</feature>
<dbReference type="Pfam" id="PF00069">
    <property type="entry name" value="Pkinase"/>
    <property type="match status" value="1"/>
</dbReference>
<dbReference type="InterPro" id="IPR017441">
    <property type="entry name" value="Protein_kinase_ATP_BS"/>
</dbReference>
<dbReference type="InterPro" id="IPR050117">
    <property type="entry name" value="MAPK"/>
</dbReference>
<dbReference type="FunFam" id="1.10.510.10:FF:000104">
    <property type="entry name" value="serine/threonine-protein kinase MAK isoform X1"/>
    <property type="match status" value="1"/>
</dbReference>
<dbReference type="Gene3D" id="1.10.510.10">
    <property type="entry name" value="Transferase(Phosphotransferase) domain 1"/>
    <property type="match status" value="1"/>
</dbReference>
<feature type="compositionally biased region" description="Polar residues" evidence="9">
    <location>
        <begin position="536"/>
        <end position="547"/>
    </location>
</feature>
<dbReference type="PROSITE" id="PS00108">
    <property type="entry name" value="PROTEIN_KINASE_ST"/>
    <property type="match status" value="1"/>
</dbReference>
<dbReference type="GO" id="GO:0005524">
    <property type="term" value="F:ATP binding"/>
    <property type="evidence" value="ECO:0007669"/>
    <property type="project" value="UniProtKB-UniRule"/>
</dbReference>
<evidence type="ECO:0000256" key="1">
    <source>
        <dbReference type="ARBA" id="ARBA00006485"/>
    </source>
</evidence>
<keyword evidence="4" id="KW-0808">Transferase</keyword>
<keyword evidence="6" id="KW-0418">Kinase</keyword>
<feature type="region of interest" description="Disordered" evidence="9">
    <location>
        <begin position="1"/>
        <end position="32"/>
    </location>
</feature>
<keyword evidence="5 8" id="KW-0547">Nucleotide-binding</keyword>
<dbReference type="InterPro" id="IPR008271">
    <property type="entry name" value="Ser/Thr_kinase_AS"/>
</dbReference>
<evidence type="ECO:0000313" key="11">
    <source>
        <dbReference type="EMBL" id="KAF2076341.1"/>
    </source>
</evidence>
<dbReference type="AlphaFoldDB" id="A0A8J4PYK0"/>
<keyword evidence="7 8" id="KW-0067">ATP-binding</keyword>
<feature type="region of interest" description="Disordered" evidence="9">
    <location>
        <begin position="465"/>
        <end position="615"/>
    </location>
</feature>
<feature type="compositionally biased region" description="Basic residues" evidence="9">
    <location>
        <begin position="606"/>
        <end position="615"/>
    </location>
</feature>
<evidence type="ECO:0000256" key="8">
    <source>
        <dbReference type="PROSITE-ProRule" id="PRU10141"/>
    </source>
</evidence>
<evidence type="ECO:0000259" key="10">
    <source>
        <dbReference type="PROSITE" id="PS50011"/>
    </source>
</evidence>
<dbReference type="GO" id="GO:0004674">
    <property type="term" value="F:protein serine/threonine kinase activity"/>
    <property type="evidence" value="ECO:0007669"/>
    <property type="project" value="UniProtKB-KW"/>
</dbReference>
<dbReference type="InterPro" id="IPR000719">
    <property type="entry name" value="Prot_kinase_dom"/>
</dbReference>
<gene>
    <name evidence="11" type="ORF">CYY_002347</name>
</gene>
<dbReference type="InterPro" id="IPR011009">
    <property type="entry name" value="Kinase-like_dom_sf"/>
</dbReference>
<name>A0A8J4PYK0_9MYCE</name>
<reference evidence="11" key="1">
    <citation type="submission" date="2020-01" db="EMBL/GenBank/DDBJ databases">
        <title>Development of genomics and gene disruption for Polysphondylium violaceum indicates a role for the polyketide synthase stlB in stalk morphogenesis.</title>
        <authorList>
            <person name="Narita B."/>
            <person name="Kawabe Y."/>
            <person name="Kin K."/>
            <person name="Saito T."/>
            <person name="Gibbs R."/>
            <person name="Kuspa A."/>
            <person name="Muzny D."/>
            <person name="Queller D."/>
            <person name="Richards S."/>
            <person name="Strassman J."/>
            <person name="Sucgang R."/>
            <person name="Worley K."/>
            <person name="Schaap P."/>
        </authorList>
    </citation>
    <scope>NUCLEOTIDE SEQUENCE</scope>
    <source>
        <strain evidence="11">QSvi11</strain>
    </source>
</reference>